<reference evidence="1" key="1">
    <citation type="submission" date="2020-02" db="EMBL/GenBank/DDBJ databases">
        <authorList>
            <person name="Gao J."/>
            <person name="Sun J."/>
        </authorList>
    </citation>
    <scope>NUCLEOTIDE SEQUENCE</scope>
    <source>
        <strain evidence="1">602-2</strain>
    </source>
</reference>
<dbReference type="InterPro" id="IPR029058">
    <property type="entry name" value="AB_hydrolase_fold"/>
</dbReference>
<dbReference type="EMBL" id="JAAKGT010000014">
    <property type="protein sequence ID" value="NGM52152.1"/>
    <property type="molecule type" value="Genomic_DNA"/>
</dbReference>
<proteinExistence type="predicted"/>
<dbReference type="SUPFAM" id="SSF53474">
    <property type="entry name" value="alpha/beta-Hydrolases"/>
    <property type="match status" value="1"/>
</dbReference>
<gene>
    <name evidence="1" type="ORF">G5B46_21285</name>
</gene>
<organism evidence="1">
    <name type="scientific">Caulobacter sp. 602-2</name>
    <dbReference type="NCBI Taxonomy" id="2710887"/>
    <lineage>
        <taxon>Bacteria</taxon>
        <taxon>Pseudomonadati</taxon>
        <taxon>Pseudomonadota</taxon>
        <taxon>Alphaproteobacteria</taxon>
        <taxon>Caulobacterales</taxon>
        <taxon>Caulobacteraceae</taxon>
        <taxon>Caulobacter</taxon>
    </lineage>
</organism>
<comment type="caution">
    <text evidence="1">The sequence shown here is derived from an EMBL/GenBank/DDBJ whole genome shotgun (WGS) entry which is preliminary data.</text>
</comment>
<dbReference type="RefSeq" id="WP_165262237.1">
    <property type="nucleotide sequence ID" value="NZ_JAAKGT010000014.1"/>
</dbReference>
<name>A0A6G4R2Y8_9CAUL</name>
<accession>A0A6G4R2Y8</accession>
<evidence type="ECO:0008006" key="2">
    <source>
        <dbReference type="Google" id="ProtNLM"/>
    </source>
</evidence>
<dbReference type="AlphaFoldDB" id="A0A6G4R2Y8"/>
<sequence length="268" mass="30473">MMQPWIETENLKAYFRLGSAPYALITFNSLGFRPDEEDFWASPVVRKLDIGCVGVVAKRPNWFPAKDIEEIARRVRGVLSDYREVLAYGNSMGAYAALAHGKTLGATTTLAFSPQFSLDPALVPHDKRYQEFFRQDLNGGEAVRSLPGRSIIVYDPYQPLDREHVELIRKVGRIEEVHAPFMDHDTIRMVASSETAKVMFRAALDGDLRALRRLLKPLRRKVPIYYRSIAYRGLVIRKSAFWTSVGLRNGLQLFPQDEVLQGWSAKAN</sequence>
<evidence type="ECO:0000313" key="1">
    <source>
        <dbReference type="EMBL" id="NGM52152.1"/>
    </source>
</evidence>
<protein>
    <recommendedName>
        <fullName evidence="2">Alpha/beta hydrolase</fullName>
    </recommendedName>
</protein>